<name>A0A4U7B3H7_9PEZI</name>
<dbReference type="EMBL" id="PTQR01000053">
    <property type="protein sequence ID" value="TKX23670.1"/>
    <property type="molecule type" value="Genomic_DNA"/>
</dbReference>
<evidence type="ECO:0008006" key="4">
    <source>
        <dbReference type="Google" id="ProtNLM"/>
    </source>
</evidence>
<proteinExistence type="predicted"/>
<evidence type="ECO:0000313" key="2">
    <source>
        <dbReference type="EMBL" id="TKX23670.1"/>
    </source>
</evidence>
<gene>
    <name evidence="2" type="ORF">C1H76_4185</name>
</gene>
<organism evidence="2 3">
    <name type="scientific">Elsinoe australis</name>
    <dbReference type="NCBI Taxonomy" id="40998"/>
    <lineage>
        <taxon>Eukaryota</taxon>
        <taxon>Fungi</taxon>
        <taxon>Dikarya</taxon>
        <taxon>Ascomycota</taxon>
        <taxon>Pezizomycotina</taxon>
        <taxon>Dothideomycetes</taxon>
        <taxon>Dothideomycetidae</taxon>
        <taxon>Myriangiales</taxon>
        <taxon>Elsinoaceae</taxon>
        <taxon>Elsinoe</taxon>
    </lineage>
</organism>
<protein>
    <recommendedName>
        <fullName evidence="4">Apple domain-containing protein</fullName>
    </recommendedName>
</protein>
<dbReference type="Proteomes" id="UP000308133">
    <property type="component" value="Unassembled WGS sequence"/>
</dbReference>
<feature type="signal peptide" evidence="1">
    <location>
        <begin position="1"/>
        <end position="20"/>
    </location>
</feature>
<evidence type="ECO:0000313" key="3">
    <source>
        <dbReference type="Proteomes" id="UP000308133"/>
    </source>
</evidence>
<keyword evidence="1" id="KW-0732">Signal</keyword>
<feature type="chain" id="PRO_5020826093" description="Apple domain-containing protein" evidence="1">
    <location>
        <begin position="21"/>
        <end position="297"/>
    </location>
</feature>
<accession>A0A4U7B3H7</accession>
<comment type="caution">
    <text evidence="2">The sequence shown here is derived from an EMBL/GenBank/DDBJ whole genome shotgun (WGS) entry which is preliminary data.</text>
</comment>
<evidence type="ECO:0000256" key="1">
    <source>
        <dbReference type="SAM" id="SignalP"/>
    </source>
</evidence>
<sequence length="297" mass="31746">MASYLSLAFLALSACPLATASFGNAFSSGPTAEGNFIRVANSTLIVPQAPKPQMSLLSLWVGMGTSNGDLIQALVESYAGDQDYGCQVGGSQFLTKPGDRVKMSYMLNDETDMYDQYVYVNGKLVSKFSTASGRALGWGTAEECQPEAPCSVVPQHDWVNTVLVLDQPQPDYSNTFGNGGSNGTLTTQDGGKTWKGSRITIDKWDSGPSCPYFDNQNVTTRAGSVFEVECGMRRPGGDIKMIQPGNFMSCIEACEKTRKCVQVVMHDGKCFLKSKTGTSVASSEAKGARLVQKASGP</sequence>
<reference evidence="2 3" key="1">
    <citation type="submission" date="2018-02" db="EMBL/GenBank/DDBJ databases">
        <title>Draft genome sequences of Elsinoe sp., causing black scab on jojoba.</title>
        <authorList>
            <person name="Stodart B."/>
            <person name="Jeffress S."/>
            <person name="Ash G."/>
            <person name="Arun Chinnappa K."/>
        </authorList>
    </citation>
    <scope>NUCLEOTIDE SEQUENCE [LARGE SCALE GENOMIC DNA]</scope>
    <source>
        <strain evidence="2 3">Hillstone_2</strain>
    </source>
</reference>
<dbReference type="AlphaFoldDB" id="A0A4U7B3H7"/>